<proteinExistence type="predicted"/>
<comment type="caution">
    <text evidence="1">The sequence shown here is derived from an EMBL/GenBank/DDBJ whole genome shotgun (WGS) entry which is preliminary data.</text>
</comment>
<reference evidence="1" key="1">
    <citation type="submission" date="2024-07" db="EMBL/GenBank/DDBJ databases">
        <title>Metagenome and Metagenome-Assembled Genomes of Archaea from a hot spring from the geothermal field of Los Azufres, Mexico.</title>
        <authorList>
            <person name="Marin-Paredes R."/>
            <person name="Martinez-Romero E."/>
            <person name="Servin-Garciduenas L.E."/>
        </authorList>
    </citation>
    <scope>NUCLEOTIDE SEQUENCE</scope>
    <source>
        <strain evidence="1">AZ1-454</strain>
    </source>
</reference>
<dbReference type="Proteomes" id="UP000053480">
    <property type="component" value="Unassembled WGS sequence"/>
</dbReference>
<gene>
    <name evidence="1" type="ORF">TQ35_0008595</name>
</gene>
<evidence type="ECO:0000313" key="1">
    <source>
        <dbReference type="EMBL" id="MEW9492240.1"/>
    </source>
</evidence>
<accession>A0ACC6TQR5</accession>
<organism evidence="1 2">
    <name type="scientific">Candidatus Aramenus sulfurataquae</name>
    <dbReference type="NCBI Taxonomy" id="1326980"/>
    <lineage>
        <taxon>Archaea</taxon>
        <taxon>Thermoproteota</taxon>
        <taxon>Thermoprotei</taxon>
        <taxon>Sulfolobales</taxon>
        <taxon>Sulfolobaceae</taxon>
        <taxon>Candidatus Aramenus</taxon>
    </lineage>
</organism>
<dbReference type="EMBL" id="JZWS03000017">
    <property type="protein sequence ID" value="MEW9492240.1"/>
    <property type="molecule type" value="Genomic_DNA"/>
</dbReference>
<protein>
    <submittedName>
        <fullName evidence="1">MFS transporter</fullName>
    </submittedName>
</protein>
<sequence length="374" mass="40224">MKEVDKLALVGGARSLSGSVVWPFIGFALYDVYHFPFSAVSAFYLLQGAVSLVAYLLGGYFTDLLGRVKTMLLSTVSSSLSLLLAYLLNYPLAVVSLMLAQTFFNSAYNVANTSIIGDLTTGFGRLVRAFSRVRVGINAGWAVGPVIGGLVFSTLGFRAVLLVSSLASLVFIPLILSLPEYKGRIEVSLHVNKDFAFFLVPTFMTFMVMGQLGFPLLTFYNLVDKLSTFQVGLLFMTNGVLIVALQELVGRRLTQRMISLGMLLYSASYFAVAFVTSFLLALVDVVFITLAEMVVSPLSQAIASSLTHKETRGRSIGIYGMVTALGRVAGSAFTGYMMGPFLFAPVVLWGSVASLGVASALLYAVSGAIRERKG</sequence>
<name>A0ACC6TQR5_9CREN</name>
<evidence type="ECO:0000313" key="2">
    <source>
        <dbReference type="Proteomes" id="UP000053480"/>
    </source>
</evidence>